<accession>A0AAD4NA76</accession>
<keyword evidence="3" id="KW-0813">Transport</keyword>
<evidence type="ECO:0000256" key="2">
    <source>
        <dbReference type="ARBA" id="ARBA00008685"/>
    </source>
</evidence>
<keyword evidence="18" id="KW-0732">Signal</keyword>
<dbReference type="Pfam" id="PF00060">
    <property type="entry name" value="Lig_chan"/>
    <property type="match status" value="1"/>
</dbReference>
<evidence type="ECO:0000259" key="20">
    <source>
        <dbReference type="SMART" id="SM00918"/>
    </source>
</evidence>
<protein>
    <submittedName>
        <fullName evidence="21">Ligated ion channel l-glutamate- and glycine-binding site domain-containing protein</fullName>
    </submittedName>
</protein>
<dbReference type="AlphaFoldDB" id="A0AAD4NA76"/>
<dbReference type="Gene3D" id="3.40.50.2300">
    <property type="match status" value="1"/>
</dbReference>
<dbReference type="PANTHER" id="PTHR18966">
    <property type="entry name" value="IONOTROPIC GLUTAMATE RECEPTOR"/>
    <property type="match status" value="1"/>
</dbReference>
<evidence type="ECO:0000256" key="5">
    <source>
        <dbReference type="ARBA" id="ARBA00022723"/>
    </source>
</evidence>
<evidence type="ECO:0000256" key="1">
    <source>
        <dbReference type="ARBA" id="ARBA00004141"/>
    </source>
</evidence>
<keyword evidence="22" id="KW-1185">Reference proteome</keyword>
<dbReference type="Pfam" id="PF01094">
    <property type="entry name" value="ANF_receptor"/>
    <property type="match status" value="1"/>
</dbReference>
<dbReference type="GO" id="GO:0046872">
    <property type="term" value="F:metal ion binding"/>
    <property type="evidence" value="ECO:0007669"/>
    <property type="project" value="UniProtKB-KW"/>
</dbReference>
<feature type="domain" description="Ionotropic glutamate receptor C-terminal" evidence="19">
    <location>
        <begin position="372"/>
        <end position="661"/>
    </location>
</feature>
<keyword evidence="7 17" id="KW-1133">Transmembrane helix</keyword>
<evidence type="ECO:0000256" key="4">
    <source>
        <dbReference type="ARBA" id="ARBA00022692"/>
    </source>
</evidence>
<keyword evidence="10 17" id="KW-0472">Membrane</keyword>
<keyword evidence="13" id="KW-0628">Postsynaptic cell membrane</keyword>
<dbReference type="InterPro" id="IPR015683">
    <property type="entry name" value="Ionotropic_Glu_rcpt"/>
</dbReference>
<dbReference type="Gene3D" id="3.40.190.10">
    <property type="entry name" value="Periplasmic binding protein-like II"/>
    <property type="match status" value="2"/>
</dbReference>
<dbReference type="SUPFAM" id="SSF53822">
    <property type="entry name" value="Periplasmic binding protein-like I"/>
    <property type="match status" value="1"/>
</dbReference>
<dbReference type="InterPro" id="IPR001828">
    <property type="entry name" value="ANF_lig-bd_rcpt"/>
</dbReference>
<evidence type="ECO:0000256" key="18">
    <source>
        <dbReference type="SAM" id="SignalP"/>
    </source>
</evidence>
<keyword evidence="11" id="KW-0675">Receptor</keyword>
<dbReference type="SMART" id="SM00079">
    <property type="entry name" value="PBPe"/>
    <property type="match status" value="1"/>
</dbReference>
<keyword evidence="14" id="KW-1071">Ligand-gated ion channel</keyword>
<reference evidence="21" key="1">
    <citation type="submission" date="2022-01" db="EMBL/GenBank/DDBJ databases">
        <title>Genome Sequence Resource for Two Populations of Ditylenchus destructor, the Migratory Endoparasitic Phytonematode.</title>
        <authorList>
            <person name="Zhang H."/>
            <person name="Lin R."/>
            <person name="Xie B."/>
        </authorList>
    </citation>
    <scope>NUCLEOTIDE SEQUENCE</scope>
    <source>
        <strain evidence="21">BazhouSP</strain>
    </source>
</reference>
<keyword evidence="5" id="KW-0479">Metal-binding</keyword>
<evidence type="ECO:0000313" key="21">
    <source>
        <dbReference type="EMBL" id="KAI1720636.1"/>
    </source>
</evidence>
<feature type="transmembrane region" description="Helical" evidence="17">
    <location>
        <begin position="686"/>
        <end position="707"/>
    </location>
</feature>
<dbReference type="SUPFAM" id="SSF53850">
    <property type="entry name" value="Periplasmic binding protein-like II"/>
    <property type="match status" value="1"/>
</dbReference>
<feature type="signal peptide" evidence="18">
    <location>
        <begin position="1"/>
        <end position="19"/>
    </location>
</feature>
<evidence type="ECO:0000256" key="8">
    <source>
        <dbReference type="ARBA" id="ARBA00023018"/>
    </source>
</evidence>
<feature type="transmembrane region" description="Helical" evidence="17">
    <location>
        <begin position="498"/>
        <end position="520"/>
    </location>
</feature>
<dbReference type="EMBL" id="JAKKPZ010000005">
    <property type="protein sequence ID" value="KAI1720636.1"/>
    <property type="molecule type" value="Genomic_DNA"/>
</dbReference>
<gene>
    <name evidence="21" type="ORF">DdX_04878</name>
</gene>
<evidence type="ECO:0000256" key="7">
    <source>
        <dbReference type="ARBA" id="ARBA00022989"/>
    </source>
</evidence>
<dbReference type="Pfam" id="PF10613">
    <property type="entry name" value="Lig_chan-Glu_bd"/>
    <property type="match status" value="1"/>
</dbReference>
<evidence type="ECO:0000313" key="22">
    <source>
        <dbReference type="Proteomes" id="UP001201812"/>
    </source>
</evidence>
<feature type="chain" id="PRO_5042220968" evidence="18">
    <location>
        <begin position="20"/>
        <end position="893"/>
    </location>
</feature>
<keyword evidence="9" id="KW-0406">Ion transport</keyword>
<sequence>MPLWIFLLFLSIKDHVIVMGSIQADTSQKQVVNIGLVYQNYAQSKVYQKAFKEAIRNINNGQSITPVDCILPKGQFYPSDVLNCLCETMISNKVALIIFVTASEEFDEVTAASQYFLHMASQTGIPIIAWNADNSGYTFSKPLSEYRIIQMAPPIVQQIQAMIALLRRYNWSRFGVVATKMAGSKQFIKLVQDEIQLQDDRYSFPLEIVHHTEIDINLGHSHIEQHLKALKNSEARIILLYSNIVKVRSLFQVAGELGLLSEKYLWIGTQSVKGALTFALPPTQPGMLTVNFHTVSNAMFPPADDLFGLALAKLDMNESVSLASTSTCSFNSSNMVWPLGEHIYSSRNCFVIKPPFLIVSELDPETNECPGKQGAICDWGDYNLTMPKCCTGYCVDLLNKLAEDVGFTYTLYKVRDEKWGLKSENGTWNGLIHDLTTHKADMCVTSLKLNSERARDIDFSIPFLETGISIVVKIRSGLFSASVSTDVPRSCVSRIMSLVWAAFGLTFLAVYTANLAAFMITRVQYYDLSGLDDERMIYPDQQEPPFRYGTVEGGNTHETMRRNWQQMHKFVERNKYFSDNVSAGIEAVRNEKLDAFVYDAVVLDYQAGKDVNCELMTVGKWAVSTGYGIGFPKNSPHVNRFMLQYQQKGDLERLQNFWLTGACVKDSSHSQQSHSAPLGIENFMSAFFLLGAGIFVGVLCLVGEYLYCSHLRKTLQKFDSAGWCGVISMAMGKSLSFTEAVDRIQDWHTRVQSSSAVVVSPLPLRKVAWVPPANRKTQGERTGESSCLNRETEYRPLVQTLTKLWAVFEHKYLSLKQQMYSKACDFKTLSEALWYKSGIETVKMAKVKQAQVAIPPSFLRDGGESRFTNLYIYGIYAEKKVVSSKDDVAMTFP</sequence>
<evidence type="ECO:0000256" key="3">
    <source>
        <dbReference type="ARBA" id="ARBA00022448"/>
    </source>
</evidence>
<evidence type="ECO:0000256" key="17">
    <source>
        <dbReference type="SAM" id="Phobius"/>
    </source>
</evidence>
<keyword evidence="6" id="KW-0862">Zinc</keyword>
<feature type="domain" description="Ionotropic glutamate receptor L-glutamate and glycine-binding" evidence="20">
    <location>
        <begin position="375"/>
        <end position="437"/>
    </location>
</feature>
<keyword evidence="8" id="KW-0770">Synapse</keyword>
<keyword evidence="4 17" id="KW-0812">Transmembrane</keyword>
<evidence type="ECO:0000256" key="9">
    <source>
        <dbReference type="ARBA" id="ARBA00023065"/>
    </source>
</evidence>
<keyword evidence="12" id="KW-0325">Glycoprotein</keyword>
<name>A0AAD4NA76_9BILA</name>
<evidence type="ECO:0000256" key="16">
    <source>
        <dbReference type="ARBA" id="ARBA00034100"/>
    </source>
</evidence>
<comment type="similarity">
    <text evidence="2">Belongs to the glutamate-gated ion channel (TC 1.A.10.1) family.</text>
</comment>
<evidence type="ECO:0000256" key="10">
    <source>
        <dbReference type="ARBA" id="ARBA00023136"/>
    </source>
</evidence>
<dbReference type="SMART" id="SM00918">
    <property type="entry name" value="Lig_chan-Glu_bd"/>
    <property type="match status" value="1"/>
</dbReference>
<evidence type="ECO:0000256" key="11">
    <source>
        <dbReference type="ARBA" id="ARBA00023170"/>
    </source>
</evidence>
<dbReference type="FunFam" id="3.40.190.10:FF:000155">
    <property type="entry name" value="Glutamate receptor ionotropic, NMDA 2B"/>
    <property type="match status" value="1"/>
</dbReference>
<proteinExistence type="inferred from homology"/>
<comment type="subcellular location">
    <subcellularLocation>
        <location evidence="1">Membrane</location>
        <topology evidence="1">Multi-pass membrane protein</topology>
    </subcellularLocation>
    <subcellularLocation>
        <location evidence="16">Postsynaptic cell membrane</location>
    </subcellularLocation>
</comment>
<dbReference type="FunFam" id="3.40.190.10:FF:000009">
    <property type="entry name" value="Putative glutamate receptor ionotropic NMDA 2B"/>
    <property type="match status" value="1"/>
</dbReference>
<evidence type="ECO:0000256" key="15">
    <source>
        <dbReference type="ARBA" id="ARBA00023303"/>
    </source>
</evidence>
<dbReference type="InterPro" id="IPR028082">
    <property type="entry name" value="Peripla_BP_I"/>
</dbReference>
<dbReference type="GO" id="GO:0045211">
    <property type="term" value="C:postsynaptic membrane"/>
    <property type="evidence" value="ECO:0007669"/>
    <property type="project" value="UniProtKB-SubCell"/>
</dbReference>
<dbReference type="InterPro" id="IPR001320">
    <property type="entry name" value="Iontro_rcpt_C"/>
</dbReference>
<keyword evidence="15" id="KW-0407">Ion channel</keyword>
<dbReference type="Proteomes" id="UP001201812">
    <property type="component" value="Unassembled WGS sequence"/>
</dbReference>
<evidence type="ECO:0000256" key="12">
    <source>
        <dbReference type="ARBA" id="ARBA00023180"/>
    </source>
</evidence>
<comment type="caution">
    <text evidence="21">The sequence shown here is derived from an EMBL/GenBank/DDBJ whole genome shotgun (WGS) entry which is preliminary data.</text>
</comment>
<evidence type="ECO:0000256" key="6">
    <source>
        <dbReference type="ARBA" id="ARBA00022833"/>
    </source>
</evidence>
<organism evidence="21 22">
    <name type="scientific">Ditylenchus destructor</name>
    <dbReference type="NCBI Taxonomy" id="166010"/>
    <lineage>
        <taxon>Eukaryota</taxon>
        <taxon>Metazoa</taxon>
        <taxon>Ecdysozoa</taxon>
        <taxon>Nematoda</taxon>
        <taxon>Chromadorea</taxon>
        <taxon>Rhabditida</taxon>
        <taxon>Tylenchina</taxon>
        <taxon>Tylenchomorpha</taxon>
        <taxon>Sphaerularioidea</taxon>
        <taxon>Anguinidae</taxon>
        <taxon>Anguininae</taxon>
        <taxon>Ditylenchus</taxon>
    </lineage>
</organism>
<evidence type="ECO:0000259" key="19">
    <source>
        <dbReference type="SMART" id="SM00079"/>
    </source>
</evidence>
<dbReference type="InterPro" id="IPR019594">
    <property type="entry name" value="Glu/Gly-bd"/>
</dbReference>
<dbReference type="GO" id="GO:0015276">
    <property type="term" value="F:ligand-gated monoatomic ion channel activity"/>
    <property type="evidence" value="ECO:0007669"/>
    <property type="project" value="InterPro"/>
</dbReference>
<evidence type="ECO:0000256" key="13">
    <source>
        <dbReference type="ARBA" id="ARBA00023257"/>
    </source>
</evidence>
<evidence type="ECO:0000256" key="14">
    <source>
        <dbReference type="ARBA" id="ARBA00023286"/>
    </source>
</evidence>